<dbReference type="EMBL" id="JARESE010000062">
    <property type="protein sequence ID" value="MDE8653726.1"/>
    <property type="molecule type" value="Genomic_DNA"/>
</dbReference>
<comment type="caution">
    <text evidence="3">The sequence shown here is derived from an EMBL/GenBank/DDBJ whole genome shotgun (WGS) entry which is preliminary data.</text>
</comment>
<dbReference type="NCBIfam" id="NF033542">
    <property type="entry name" value="transpos_IS110"/>
    <property type="match status" value="1"/>
</dbReference>
<dbReference type="PANTHER" id="PTHR33055:SF3">
    <property type="entry name" value="PUTATIVE TRANSPOSASE FOR IS117-RELATED"/>
    <property type="match status" value="1"/>
</dbReference>
<evidence type="ECO:0000259" key="2">
    <source>
        <dbReference type="Pfam" id="PF02371"/>
    </source>
</evidence>
<proteinExistence type="predicted"/>
<dbReference type="RefSeq" id="WP_275229813.1">
    <property type="nucleotide sequence ID" value="NZ_JARESE010000062.1"/>
</dbReference>
<feature type="domain" description="Transposase IS110-like N-terminal" evidence="1">
    <location>
        <begin position="7"/>
        <end position="147"/>
    </location>
</feature>
<dbReference type="InterPro" id="IPR047650">
    <property type="entry name" value="Transpos_IS110"/>
</dbReference>
<protein>
    <submittedName>
        <fullName evidence="3">IS110 family transposase</fullName>
    </submittedName>
</protein>
<sequence>MTKDTMIGVDLAKHVFQVHGASMSGEMRFRKKLTRQRFQQFMAEQEPCMVAMEACGSAHYWAREMARLGHEVKLVAPRYVTPFIKRHKNDAADAEAIVEAAQRPGMRFVEAKTEAQQARAILFRTREQLVRQRTDLINALRAHLYEYGYIVAQGIGHLGRLEEILNEPNNELPDLVRDLGRVLLEQIAGKTEAIQGLDRRIKDLAAQSRDARRLQTIPGVGPVTALAIEAFAPPLEAFRCGRDFAAWLGLVPRQHSSGGKQRLGRVSKAGQRDIRRLLIIGAMSRLNWLGRKSIRGGSWLDRLAARKPRMLAVVALANKMARTIWAMATKQEDYRDPARAIAAC</sequence>
<evidence type="ECO:0000313" key="3">
    <source>
        <dbReference type="EMBL" id="MDE8653726.1"/>
    </source>
</evidence>
<reference evidence="3 4" key="1">
    <citation type="submission" date="2023-03" db="EMBL/GenBank/DDBJ databases">
        <title>NovoSphingobium album sp. nov. isolated from polycyclic aromatic hydrocarbons- and heavy-metal polluted soil.</title>
        <authorList>
            <person name="Liu Z."/>
            <person name="Wang K."/>
        </authorList>
    </citation>
    <scope>NUCLEOTIDE SEQUENCE [LARGE SCALE GENOMIC DNA]</scope>
    <source>
        <strain evidence="3 4">H3SJ31-1</strain>
    </source>
</reference>
<name>A0ABT5WV25_9SPHN</name>
<dbReference type="Proteomes" id="UP001216253">
    <property type="component" value="Unassembled WGS sequence"/>
</dbReference>
<accession>A0ABT5WV25</accession>
<dbReference type="InterPro" id="IPR002525">
    <property type="entry name" value="Transp_IS110-like_N"/>
</dbReference>
<feature type="domain" description="Transposase IS116/IS110/IS902 C-terminal" evidence="2">
    <location>
        <begin position="211"/>
        <end position="287"/>
    </location>
</feature>
<dbReference type="PANTHER" id="PTHR33055">
    <property type="entry name" value="TRANSPOSASE FOR INSERTION SEQUENCE ELEMENT IS1111A"/>
    <property type="match status" value="1"/>
</dbReference>
<dbReference type="Pfam" id="PF02371">
    <property type="entry name" value="Transposase_20"/>
    <property type="match status" value="1"/>
</dbReference>
<evidence type="ECO:0000259" key="1">
    <source>
        <dbReference type="Pfam" id="PF01548"/>
    </source>
</evidence>
<keyword evidence="4" id="KW-1185">Reference proteome</keyword>
<dbReference type="Pfam" id="PF01548">
    <property type="entry name" value="DEDD_Tnp_IS110"/>
    <property type="match status" value="1"/>
</dbReference>
<gene>
    <name evidence="3" type="ORF">PYV00_18690</name>
</gene>
<organism evidence="3 4">
    <name type="scientific">Novosphingobium album</name>
    <name type="common">ex Liu et al. 2023</name>
    <dbReference type="NCBI Taxonomy" id="3031130"/>
    <lineage>
        <taxon>Bacteria</taxon>
        <taxon>Pseudomonadati</taxon>
        <taxon>Pseudomonadota</taxon>
        <taxon>Alphaproteobacteria</taxon>
        <taxon>Sphingomonadales</taxon>
        <taxon>Sphingomonadaceae</taxon>
        <taxon>Novosphingobium</taxon>
    </lineage>
</organism>
<dbReference type="InterPro" id="IPR003346">
    <property type="entry name" value="Transposase_20"/>
</dbReference>
<evidence type="ECO:0000313" key="4">
    <source>
        <dbReference type="Proteomes" id="UP001216253"/>
    </source>
</evidence>